<name>A0AB73SYR0_9FIRM</name>
<feature type="repeat" description="TPR" evidence="3">
    <location>
        <begin position="157"/>
        <end position="190"/>
    </location>
</feature>
<organism evidence="7 8">
    <name type="scientific">Murimonas intestini</name>
    <dbReference type="NCBI Taxonomy" id="1337051"/>
    <lineage>
        <taxon>Bacteria</taxon>
        <taxon>Bacillati</taxon>
        <taxon>Bacillota</taxon>
        <taxon>Clostridia</taxon>
        <taxon>Lachnospirales</taxon>
        <taxon>Lachnospiraceae</taxon>
        <taxon>Murimonas</taxon>
    </lineage>
</organism>
<dbReference type="InterPro" id="IPR011990">
    <property type="entry name" value="TPR-like_helical_dom_sf"/>
</dbReference>
<evidence type="ECO:0000256" key="2">
    <source>
        <dbReference type="ARBA" id="ARBA00022803"/>
    </source>
</evidence>
<evidence type="ECO:0000256" key="3">
    <source>
        <dbReference type="PROSITE-ProRule" id="PRU00339"/>
    </source>
</evidence>
<dbReference type="InterPro" id="IPR051012">
    <property type="entry name" value="CellSynth/LPSAsmb/PSIAsmb"/>
</dbReference>
<dbReference type="InterPro" id="IPR019734">
    <property type="entry name" value="TPR_rpt"/>
</dbReference>
<dbReference type="Pfam" id="PF14559">
    <property type="entry name" value="TPR_19"/>
    <property type="match status" value="1"/>
</dbReference>
<evidence type="ECO:0000256" key="1">
    <source>
        <dbReference type="ARBA" id="ARBA00022737"/>
    </source>
</evidence>
<comment type="caution">
    <text evidence="7">The sequence shown here is derived from an EMBL/GenBank/DDBJ whole genome shotgun (WGS) entry which is preliminary data.</text>
</comment>
<protein>
    <submittedName>
        <fullName evidence="7">Tetratricopeptide repeat protein</fullName>
    </submittedName>
</protein>
<evidence type="ECO:0000256" key="6">
    <source>
        <dbReference type="SAM" id="Phobius"/>
    </source>
</evidence>
<evidence type="ECO:0000313" key="8">
    <source>
        <dbReference type="Proteomes" id="UP000245412"/>
    </source>
</evidence>
<feature type="coiled-coil region" evidence="4">
    <location>
        <begin position="280"/>
        <end position="335"/>
    </location>
</feature>
<keyword evidence="6" id="KW-0812">Transmembrane</keyword>
<dbReference type="Pfam" id="PF13181">
    <property type="entry name" value="TPR_8"/>
    <property type="match status" value="1"/>
</dbReference>
<evidence type="ECO:0000313" key="7">
    <source>
        <dbReference type="EMBL" id="PWJ72539.1"/>
    </source>
</evidence>
<dbReference type="PANTHER" id="PTHR45586">
    <property type="entry name" value="TPR REPEAT-CONTAINING PROTEIN PA4667"/>
    <property type="match status" value="1"/>
</dbReference>
<feature type="repeat" description="TPR" evidence="3">
    <location>
        <begin position="382"/>
        <end position="415"/>
    </location>
</feature>
<reference evidence="7 8" key="1">
    <citation type="submission" date="2018-05" db="EMBL/GenBank/DDBJ databases">
        <authorList>
            <person name="Goeker M."/>
            <person name="Huntemann M."/>
            <person name="Clum A."/>
            <person name="Pillay M."/>
            <person name="Palaniappan K."/>
            <person name="Varghese N."/>
            <person name="Mikhailova N."/>
            <person name="Stamatis D."/>
            <person name="Reddy T."/>
            <person name="Daum C."/>
            <person name="Shapiro N."/>
            <person name="Ivanova N."/>
            <person name="Kyrpides N."/>
            <person name="Woyke T."/>
        </authorList>
    </citation>
    <scope>NUCLEOTIDE SEQUENCE [LARGE SCALE GENOMIC DNA]</scope>
    <source>
        <strain evidence="7 8">DSM 26524</strain>
    </source>
</reference>
<keyword evidence="6" id="KW-0472">Membrane</keyword>
<feature type="repeat" description="TPR" evidence="3">
    <location>
        <begin position="416"/>
        <end position="449"/>
    </location>
</feature>
<evidence type="ECO:0000256" key="4">
    <source>
        <dbReference type="SAM" id="Coils"/>
    </source>
</evidence>
<dbReference type="PANTHER" id="PTHR45586:SF1">
    <property type="entry name" value="LIPOPOLYSACCHARIDE ASSEMBLY PROTEIN B"/>
    <property type="match status" value="1"/>
</dbReference>
<feature type="region of interest" description="Disordered" evidence="5">
    <location>
        <begin position="470"/>
        <end position="549"/>
    </location>
</feature>
<dbReference type="Gene3D" id="1.10.287.1490">
    <property type="match status" value="1"/>
</dbReference>
<keyword evidence="8" id="KW-1185">Reference proteome</keyword>
<dbReference type="Gene3D" id="1.25.40.10">
    <property type="entry name" value="Tetratricopeptide repeat domain"/>
    <property type="match status" value="2"/>
</dbReference>
<feature type="compositionally biased region" description="Gly residues" evidence="5">
    <location>
        <begin position="509"/>
        <end position="531"/>
    </location>
</feature>
<accession>A0AB73SYR0</accession>
<dbReference type="SUPFAM" id="SSF48452">
    <property type="entry name" value="TPR-like"/>
    <property type="match status" value="2"/>
</dbReference>
<gene>
    <name evidence="7" type="ORF">C7383_1179</name>
</gene>
<dbReference type="RefSeq" id="WP_109748292.1">
    <property type="nucleotide sequence ID" value="NZ_JANKBI010000017.1"/>
</dbReference>
<dbReference type="SMART" id="SM00028">
    <property type="entry name" value="TPR"/>
    <property type="match status" value="5"/>
</dbReference>
<keyword evidence="6" id="KW-1133">Transmembrane helix</keyword>
<feature type="transmembrane region" description="Helical" evidence="6">
    <location>
        <begin position="250"/>
        <end position="271"/>
    </location>
</feature>
<keyword evidence="4" id="KW-0175">Coiled coil</keyword>
<dbReference type="AlphaFoldDB" id="A0AB73SYR0"/>
<keyword evidence="2 3" id="KW-0802">TPR repeat</keyword>
<dbReference type="Proteomes" id="UP000245412">
    <property type="component" value="Unassembled WGS sequence"/>
</dbReference>
<dbReference type="PROSITE" id="PS50005">
    <property type="entry name" value="TPR"/>
    <property type="match status" value="3"/>
</dbReference>
<keyword evidence="1" id="KW-0677">Repeat</keyword>
<evidence type="ECO:0000256" key="5">
    <source>
        <dbReference type="SAM" id="MobiDB-lite"/>
    </source>
</evidence>
<feature type="compositionally biased region" description="Low complexity" evidence="5">
    <location>
        <begin position="488"/>
        <end position="508"/>
    </location>
</feature>
<sequence length="549" mass="58980">MKCIYCGTPLSGIDYCTGCGADVSLQKQIIRISNRLYNEGLEKASIRDLSGAIVCLRRSLKFNKENIAARNLLGLVYFETGEVVSALCEWVISKNMNVPGNVADIYIEKLQANKNKLDIINQTIRKYNQALVYCHQDNEDMAVIQLKKVLVQNPKLIKGYHLLSLLYLKRQEYEKARKLLKKAARIDATNTTTLRYLREVEEMTGVGTSLEDKKKRYAKEKVNKLTGTTTYMSGNETIIQPATFRDSSTVATFLNIFLGLLLGGAIVWFLVVPSTKQSIYQDANQQITDANSKMASQAAQVSGLNKEIEDYKAKVEEAQKTMDAADTKAQSYEKILEAANKYLAEDQAGAAQSLGEVDADSMTGAGKDLYDTLNTGLKTYMYSTFTNAADTAYVAGDYATAIENYQKAVEADPDQEYALYFLGHAYYNSGDTANANKTFKEYMEKFPGSERASEVQTYISDAATGAAGGTTGGTAGQGIMPNGDTGVTAGQDGNGTNAGTDTGAPAGDGAAGTDGSGMGTGTGDGTGGEYQGNGSDADGTGDGMDYTAG</sequence>
<proteinExistence type="predicted"/>
<dbReference type="EMBL" id="QGGY01000017">
    <property type="protein sequence ID" value="PWJ72539.1"/>
    <property type="molecule type" value="Genomic_DNA"/>
</dbReference>